<evidence type="ECO:0000313" key="2">
    <source>
        <dbReference type="EMBL" id="GAA0143347.1"/>
    </source>
</evidence>
<proteinExistence type="predicted"/>
<organism evidence="2 3">
    <name type="scientific">Lithospermum erythrorhizon</name>
    <name type="common">Purple gromwell</name>
    <name type="synonym">Lithospermum officinale var. erythrorhizon</name>
    <dbReference type="NCBI Taxonomy" id="34254"/>
    <lineage>
        <taxon>Eukaryota</taxon>
        <taxon>Viridiplantae</taxon>
        <taxon>Streptophyta</taxon>
        <taxon>Embryophyta</taxon>
        <taxon>Tracheophyta</taxon>
        <taxon>Spermatophyta</taxon>
        <taxon>Magnoliopsida</taxon>
        <taxon>eudicotyledons</taxon>
        <taxon>Gunneridae</taxon>
        <taxon>Pentapetalae</taxon>
        <taxon>asterids</taxon>
        <taxon>lamiids</taxon>
        <taxon>Boraginales</taxon>
        <taxon>Boraginaceae</taxon>
        <taxon>Boraginoideae</taxon>
        <taxon>Lithospermeae</taxon>
        <taxon>Lithospermum</taxon>
    </lineage>
</organism>
<dbReference type="PANTHER" id="PTHR34117:SF1">
    <property type="entry name" value="STYLE CELL-CYCLE INHIBITOR 1"/>
    <property type="match status" value="1"/>
</dbReference>
<feature type="compositionally biased region" description="Basic residues" evidence="1">
    <location>
        <begin position="43"/>
        <end position="52"/>
    </location>
</feature>
<evidence type="ECO:0000313" key="3">
    <source>
        <dbReference type="Proteomes" id="UP001454036"/>
    </source>
</evidence>
<dbReference type="PANTHER" id="PTHR34117">
    <property type="entry name" value="STYLE CELL-CYCLE INHIBITOR 1"/>
    <property type="match status" value="1"/>
</dbReference>
<reference evidence="2 3" key="1">
    <citation type="submission" date="2024-01" db="EMBL/GenBank/DDBJ databases">
        <title>The complete chloroplast genome sequence of Lithospermum erythrorhizon: insights into the phylogenetic relationship among Boraginaceae species and the maternal lineages of purple gromwells.</title>
        <authorList>
            <person name="Okada T."/>
            <person name="Watanabe K."/>
        </authorList>
    </citation>
    <scope>NUCLEOTIDE SEQUENCE [LARGE SCALE GENOMIC DNA]</scope>
</reference>
<feature type="compositionally biased region" description="Basic residues" evidence="1">
    <location>
        <begin position="62"/>
        <end position="71"/>
    </location>
</feature>
<sequence length="153" mass="18250">MSAYFDWFFTVLLAYYIDEGRSKRVKSSKDEEAKKVKNDEKKHKSHKSSSYKRHSDQEKKSKDKRKVKKHKHGDDMKLKIQELSGDDYFAKNNEFSTWLKEEKDIFFSDLSSESAHELFAKFVKAWNNQKLEARYYEGISTGPRTAHLWNIRK</sequence>
<keyword evidence="3" id="KW-1185">Reference proteome</keyword>
<feature type="region of interest" description="Disordered" evidence="1">
    <location>
        <begin position="22"/>
        <end position="75"/>
    </location>
</feature>
<accession>A0AAV3NVE7</accession>
<comment type="caution">
    <text evidence="2">The sequence shown here is derived from an EMBL/GenBank/DDBJ whole genome shotgun (WGS) entry which is preliminary data.</text>
</comment>
<dbReference type="Proteomes" id="UP001454036">
    <property type="component" value="Unassembled WGS sequence"/>
</dbReference>
<evidence type="ECO:0000256" key="1">
    <source>
        <dbReference type="SAM" id="MobiDB-lite"/>
    </source>
</evidence>
<dbReference type="AlphaFoldDB" id="A0AAV3NVE7"/>
<gene>
    <name evidence="2" type="ORF">LIER_04049</name>
</gene>
<protein>
    <submittedName>
        <fullName evidence="2">Uncharacterized protein</fullName>
    </submittedName>
</protein>
<name>A0AAV3NVE7_LITER</name>
<dbReference type="InterPro" id="IPR044688">
    <property type="entry name" value="SCI-1-like"/>
</dbReference>
<dbReference type="EMBL" id="BAABME010000508">
    <property type="protein sequence ID" value="GAA0143347.1"/>
    <property type="molecule type" value="Genomic_DNA"/>
</dbReference>
<feature type="compositionally biased region" description="Basic and acidic residues" evidence="1">
    <location>
        <begin position="22"/>
        <end position="42"/>
    </location>
</feature>